<dbReference type="EMBL" id="LLZH01000235">
    <property type="protein sequence ID" value="KUL30729.1"/>
    <property type="molecule type" value="Genomic_DNA"/>
</dbReference>
<dbReference type="Proteomes" id="UP000053244">
    <property type="component" value="Unassembled WGS sequence"/>
</dbReference>
<proteinExistence type="predicted"/>
<name>A0A117MQU0_9ACTN</name>
<comment type="caution">
    <text evidence="1">The sequence shown here is derived from an EMBL/GenBank/DDBJ whole genome shotgun (WGS) entry which is preliminary data.</text>
</comment>
<dbReference type="RefSeq" id="WP_067695489.1">
    <property type="nucleotide sequence ID" value="NZ_LLZH01000235.1"/>
</dbReference>
<sequence length="135" mass="15412">MTAEYLLQTAETYERAFGFLTEEFDLRADRPQFRHGGFALTYQGVSTGVRVDWYPRDPISVWLLCPEAFDLQDFEELSGHTRQVGDAIYSPSPENALLLAENLRAYGADVLRGDLTRVPLVQARVQQRAAEFRVR</sequence>
<organism evidence="1 2">
    <name type="scientific">Actinoplanes awajinensis subsp. mycoplanecinus</name>
    <dbReference type="NCBI Taxonomy" id="135947"/>
    <lineage>
        <taxon>Bacteria</taxon>
        <taxon>Bacillati</taxon>
        <taxon>Actinomycetota</taxon>
        <taxon>Actinomycetes</taxon>
        <taxon>Micromonosporales</taxon>
        <taxon>Micromonosporaceae</taxon>
        <taxon>Actinoplanes</taxon>
    </lineage>
</organism>
<evidence type="ECO:0000313" key="1">
    <source>
        <dbReference type="EMBL" id="KUL30729.1"/>
    </source>
</evidence>
<reference evidence="1 2" key="1">
    <citation type="submission" date="2015-10" db="EMBL/GenBank/DDBJ databases">
        <authorList>
            <person name="Gilbert D.G."/>
        </authorList>
    </citation>
    <scope>NUCLEOTIDE SEQUENCE [LARGE SCALE GENOMIC DNA]</scope>
    <source>
        <strain evidence="1 2">NRRL B-16712</strain>
    </source>
</reference>
<dbReference type="AlphaFoldDB" id="A0A117MQU0"/>
<keyword evidence="2" id="KW-1185">Reference proteome</keyword>
<evidence type="ECO:0000313" key="2">
    <source>
        <dbReference type="Proteomes" id="UP000053244"/>
    </source>
</evidence>
<protein>
    <submittedName>
        <fullName evidence="1">Uncharacterized protein</fullName>
    </submittedName>
</protein>
<dbReference type="OrthoDB" id="9796221at2"/>
<gene>
    <name evidence="1" type="ORF">ADL15_24075</name>
</gene>
<accession>A0A117MQU0</accession>